<evidence type="ECO:0008006" key="3">
    <source>
        <dbReference type="Google" id="ProtNLM"/>
    </source>
</evidence>
<evidence type="ECO:0000313" key="1">
    <source>
        <dbReference type="EMBL" id="MXO61054.1"/>
    </source>
</evidence>
<dbReference type="EMBL" id="WTYM01000058">
    <property type="protein sequence ID" value="MXO61054.1"/>
    <property type="molecule type" value="Genomic_DNA"/>
</dbReference>
<dbReference type="AlphaFoldDB" id="A0A6I4SY80"/>
<proteinExistence type="predicted"/>
<gene>
    <name evidence="1" type="ORF">GRI89_16040</name>
</gene>
<name>A0A6I4SY80_9SPHN</name>
<dbReference type="OrthoDB" id="7282816at2"/>
<accession>A0A6I4SY80</accession>
<dbReference type="Proteomes" id="UP000433652">
    <property type="component" value="Unassembled WGS sequence"/>
</dbReference>
<organism evidence="1 2">
    <name type="scientific">Croceibacterium salegens</name>
    <dbReference type="NCBI Taxonomy" id="1737568"/>
    <lineage>
        <taxon>Bacteria</taxon>
        <taxon>Pseudomonadati</taxon>
        <taxon>Pseudomonadota</taxon>
        <taxon>Alphaproteobacteria</taxon>
        <taxon>Sphingomonadales</taxon>
        <taxon>Erythrobacteraceae</taxon>
        <taxon>Croceibacterium</taxon>
    </lineage>
</organism>
<keyword evidence="2" id="KW-1185">Reference proteome</keyword>
<evidence type="ECO:0000313" key="2">
    <source>
        <dbReference type="Proteomes" id="UP000433652"/>
    </source>
</evidence>
<comment type="caution">
    <text evidence="1">The sequence shown here is derived from an EMBL/GenBank/DDBJ whole genome shotgun (WGS) entry which is preliminary data.</text>
</comment>
<dbReference type="RefSeq" id="WP_159797732.1">
    <property type="nucleotide sequence ID" value="NZ_WTYM01000058.1"/>
</dbReference>
<protein>
    <recommendedName>
        <fullName evidence="3">LysR family transcriptional regulator</fullName>
    </recommendedName>
</protein>
<reference evidence="1 2" key="1">
    <citation type="submission" date="2019-12" db="EMBL/GenBank/DDBJ databases">
        <title>Genomic-based taxomic classification of the family Erythrobacteraceae.</title>
        <authorList>
            <person name="Xu L."/>
        </authorList>
    </citation>
    <scope>NUCLEOTIDE SEQUENCE [LARGE SCALE GENOMIC DNA]</scope>
    <source>
        <strain evidence="1 2">MCCC 1K01500</strain>
    </source>
</reference>
<sequence length="149" mass="17087">MPESNTRWPAYARVPPFLPVPLRTRRDGWTDERQANFIGYLAETGCVAEAARRVGMSARAAWRLRNSAGETSLAHAWDVVMALHAGLRHGDDGFPRRNVALPELMEWAIEGPILVLMLRRKFRSARRVPSDPALFRLLRRSYSHARRER</sequence>